<accession>A0A9P0Q8X8</accession>
<comment type="caution">
    <text evidence="2">The sequence shown here is derived from an EMBL/GenBank/DDBJ whole genome shotgun (WGS) entry which is preliminary data.</text>
</comment>
<reference evidence="2" key="1">
    <citation type="submission" date="2022-03" db="EMBL/GenBank/DDBJ databases">
        <authorList>
            <person name="Sayadi A."/>
        </authorList>
    </citation>
    <scope>NUCLEOTIDE SEQUENCE</scope>
</reference>
<evidence type="ECO:0000313" key="3">
    <source>
        <dbReference type="Proteomes" id="UP001152888"/>
    </source>
</evidence>
<evidence type="ECO:0000313" key="2">
    <source>
        <dbReference type="EMBL" id="CAH2011115.1"/>
    </source>
</evidence>
<dbReference type="EMBL" id="CAKOFQ010008036">
    <property type="protein sequence ID" value="CAH2011115.1"/>
    <property type="molecule type" value="Genomic_DNA"/>
</dbReference>
<dbReference type="Proteomes" id="UP001152888">
    <property type="component" value="Unassembled WGS sequence"/>
</dbReference>
<dbReference type="AlphaFoldDB" id="A0A9P0Q8X8"/>
<sequence length="55" mass="6426">MGCRRTVKTKKRVLKSKNFFFAFDSRFRSQLEGCIIHILITLVAIRWLVSGIIVK</sequence>
<organism evidence="2 3">
    <name type="scientific">Acanthoscelides obtectus</name>
    <name type="common">Bean weevil</name>
    <name type="synonym">Bruchus obtectus</name>
    <dbReference type="NCBI Taxonomy" id="200917"/>
    <lineage>
        <taxon>Eukaryota</taxon>
        <taxon>Metazoa</taxon>
        <taxon>Ecdysozoa</taxon>
        <taxon>Arthropoda</taxon>
        <taxon>Hexapoda</taxon>
        <taxon>Insecta</taxon>
        <taxon>Pterygota</taxon>
        <taxon>Neoptera</taxon>
        <taxon>Endopterygota</taxon>
        <taxon>Coleoptera</taxon>
        <taxon>Polyphaga</taxon>
        <taxon>Cucujiformia</taxon>
        <taxon>Chrysomeloidea</taxon>
        <taxon>Chrysomelidae</taxon>
        <taxon>Bruchinae</taxon>
        <taxon>Bruchini</taxon>
        <taxon>Acanthoscelides</taxon>
    </lineage>
</organism>
<keyword evidence="1" id="KW-0472">Membrane</keyword>
<proteinExistence type="predicted"/>
<keyword evidence="3" id="KW-1185">Reference proteome</keyword>
<evidence type="ECO:0000256" key="1">
    <source>
        <dbReference type="SAM" id="Phobius"/>
    </source>
</evidence>
<gene>
    <name evidence="2" type="ORF">ACAOBT_LOCUS31969</name>
</gene>
<name>A0A9P0Q8X8_ACAOB</name>
<keyword evidence="1" id="KW-1133">Transmembrane helix</keyword>
<protein>
    <submittedName>
        <fullName evidence="2">Uncharacterized protein</fullName>
    </submittedName>
</protein>
<feature type="transmembrane region" description="Helical" evidence="1">
    <location>
        <begin position="34"/>
        <end position="54"/>
    </location>
</feature>
<keyword evidence="1" id="KW-0812">Transmembrane</keyword>